<dbReference type="Proteomes" id="UP000308730">
    <property type="component" value="Unassembled WGS sequence"/>
</dbReference>
<accession>A0A4S4MRX4</accession>
<evidence type="ECO:0000313" key="3">
    <source>
        <dbReference type="EMBL" id="THH28048.1"/>
    </source>
</evidence>
<dbReference type="OrthoDB" id="5835829at2759"/>
<dbReference type="InterPro" id="IPR002213">
    <property type="entry name" value="UDP_glucos_trans"/>
</dbReference>
<evidence type="ECO:0008006" key="5">
    <source>
        <dbReference type="Google" id="ProtNLM"/>
    </source>
</evidence>
<sequence length="500" mass="55566">PACAFVARVVLSRPVYVTLFTTPRVCARVKTELSRWFGPEDTERQKLVRVVALDNLVEGATNHLEALKLEHERYIIAFTEAYRLLVAEKPVTCFDIKAEFSAVPAPKVVLVDFIAGQLTHTIHKTSNAKAIGFASGMASFAYVSFAPVERGGRADFKLKVLDEVARTGRDPIEVADDLVLTYTDDITQMPGLPKMYHWEYDPQDLKLMLKGILGGVWMGLFDTYDTCDGLIITSPEVYEPHATTATREWLAETSRSVWAIGPLAISTTTQQAMSNEEAQSEKSADIKNFLDNALSKHKAHSVIYISFGSNFWPFEPAKLEMFIDIILEKNMPFILSYGSPLAQLSDSFKEKIEQSGLGVLSRWSPQQTILAHPALGWFVTHAGHNSTIEALHSGVPMICWPFTADQPANAVCLTEVHDVAYELLEVRTGNGLKPILRTGKAPANTMEALRAEVNEVLDKAFGDDGARKRANAKKLQRQFESAWDKDGLASIEMKRFLDTL</sequence>
<dbReference type="PANTHER" id="PTHR48047">
    <property type="entry name" value="GLYCOSYLTRANSFERASE"/>
    <property type="match status" value="1"/>
</dbReference>
<name>A0A4S4MRX4_9APHY</name>
<organism evidence="3 4">
    <name type="scientific">Antrodiella citrinella</name>
    <dbReference type="NCBI Taxonomy" id="2447956"/>
    <lineage>
        <taxon>Eukaryota</taxon>
        <taxon>Fungi</taxon>
        <taxon>Dikarya</taxon>
        <taxon>Basidiomycota</taxon>
        <taxon>Agaricomycotina</taxon>
        <taxon>Agaricomycetes</taxon>
        <taxon>Polyporales</taxon>
        <taxon>Steccherinaceae</taxon>
        <taxon>Antrodiella</taxon>
    </lineage>
</organism>
<dbReference type="EMBL" id="SGPM01000205">
    <property type="protein sequence ID" value="THH28048.1"/>
    <property type="molecule type" value="Genomic_DNA"/>
</dbReference>
<evidence type="ECO:0000256" key="2">
    <source>
        <dbReference type="ARBA" id="ARBA00022679"/>
    </source>
</evidence>
<proteinExistence type="inferred from homology"/>
<protein>
    <recommendedName>
        <fullName evidence="5">UDP-glycosyltransferases domain-containing protein</fullName>
    </recommendedName>
</protein>
<dbReference type="Pfam" id="PF00201">
    <property type="entry name" value="UDPGT"/>
    <property type="match status" value="1"/>
</dbReference>
<dbReference type="SUPFAM" id="SSF53756">
    <property type="entry name" value="UDP-Glycosyltransferase/glycogen phosphorylase"/>
    <property type="match status" value="1"/>
</dbReference>
<dbReference type="CDD" id="cd03784">
    <property type="entry name" value="GT1_Gtf-like"/>
    <property type="match status" value="1"/>
</dbReference>
<dbReference type="GO" id="GO:0035251">
    <property type="term" value="F:UDP-glucosyltransferase activity"/>
    <property type="evidence" value="ECO:0007669"/>
    <property type="project" value="TreeGrafter"/>
</dbReference>
<evidence type="ECO:0000256" key="1">
    <source>
        <dbReference type="ARBA" id="ARBA00009995"/>
    </source>
</evidence>
<dbReference type="Gene3D" id="3.40.50.2000">
    <property type="entry name" value="Glycogen Phosphorylase B"/>
    <property type="match status" value="2"/>
</dbReference>
<gene>
    <name evidence="3" type="ORF">EUX98_g6129</name>
</gene>
<keyword evidence="2" id="KW-0808">Transferase</keyword>
<feature type="non-terminal residue" evidence="3">
    <location>
        <position position="1"/>
    </location>
</feature>
<keyword evidence="4" id="KW-1185">Reference proteome</keyword>
<dbReference type="AlphaFoldDB" id="A0A4S4MRX4"/>
<reference evidence="3 4" key="1">
    <citation type="submission" date="2019-02" db="EMBL/GenBank/DDBJ databases">
        <title>Genome sequencing of the rare red list fungi Antrodiella citrinella (Flaviporus citrinellus).</title>
        <authorList>
            <person name="Buettner E."/>
            <person name="Kellner H."/>
        </authorList>
    </citation>
    <scope>NUCLEOTIDE SEQUENCE [LARGE SCALE GENOMIC DNA]</scope>
    <source>
        <strain evidence="3 4">DSM 108506</strain>
    </source>
</reference>
<comment type="similarity">
    <text evidence="1">Belongs to the UDP-glycosyltransferase family.</text>
</comment>
<evidence type="ECO:0000313" key="4">
    <source>
        <dbReference type="Proteomes" id="UP000308730"/>
    </source>
</evidence>
<comment type="caution">
    <text evidence="3">The sequence shown here is derived from an EMBL/GenBank/DDBJ whole genome shotgun (WGS) entry which is preliminary data.</text>
</comment>